<organism evidence="1 2">
    <name type="scientific">Pseudoalteromonas lipolytica</name>
    <dbReference type="NCBI Taxonomy" id="570156"/>
    <lineage>
        <taxon>Bacteria</taxon>
        <taxon>Pseudomonadati</taxon>
        <taxon>Pseudomonadota</taxon>
        <taxon>Gammaproteobacteria</taxon>
        <taxon>Alteromonadales</taxon>
        <taxon>Pseudoalteromonadaceae</taxon>
        <taxon>Pseudoalteromonas</taxon>
    </lineage>
</organism>
<gene>
    <name evidence="1" type="ORF">D0907_09130</name>
</gene>
<proteinExistence type="predicted"/>
<accession>A0AAD0WCG8</accession>
<dbReference type="GeneID" id="99505622"/>
<dbReference type="AlphaFoldDB" id="A0AAD0WCG8"/>
<dbReference type="KEGG" id="pdj:D0907_09130"/>
<name>A0AAD0WCG8_9GAMM</name>
<dbReference type="PROSITE" id="PS51257">
    <property type="entry name" value="PROKAR_LIPOPROTEIN"/>
    <property type="match status" value="1"/>
</dbReference>
<evidence type="ECO:0008006" key="3">
    <source>
        <dbReference type="Google" id="ProtNLM"/>
    </source>
</evidence>
<reference evidence="1 2" key="1">
    <citation type="submission" date="2018-08" db="EMBL/GenBank/DDBJ databases">
        <title>Draft genome sequence of Pseudoalteromonas donghaensis HJ51.</title>
        <authorList>
            <person name="Oh J."/>
            <person name="Roh D."/>
        </authorList>
    </citation>
    <scope>NUCLEOTIDE SEQUENCE [LARGE SCALE GENOMIC DNA]</scope>
    <source>
        <strain evidence="1 2">HJ51</strain>
    </source>
</reference>
<dbReference type="Proteomes" id="UP000264605">
    <property type="component" value="Chromosome"/>
</dbReference>
<dbReference type="EMBL" id="CP032090">
    <property type="protein sequence ID" value="AXV65423.1"/>
    <property type="molecule type" value="Genomic_DNA"/>
</dbReference>
<sequence length="1024" mass="106413">MRINKFTPIAASVALSLGLTGCNWFDDDNKKETVKPVQTFEGSASASFGTEVTGRAVKGSLSNAAVVVKTMNDAGEMIPVAFRLAASADESFTATANTQAEADAMAKAKVLAANPESVLTAMNGGYSLFVEDDFTGPLYITVTTSSEGDDSMVKCDSFTGCGDYDTAPGVSEEAGMENNGDSNIDFGEWYKDDVTLQVVKFISAPAAAASVRGMSYAEGENKSTQYFANLTLFTSIAAELLLEGAGNGEAISEDAISQASLKTLIQLLGPDTAIEAAALLADISTGGAVDFTELEDGDSLDAGTLALIQTAISLQSMAGTGTNGSLNELMSQLAKGVSDGKVADNDDDTVKAVAAALQQSVINTSLIFAALVTGEGVDEAFAAVAQSLGITDSDAIAKLKSKATKAVEKVVKDAKKAGADDELKETAKNVKDALSKIGCSGEECDAGDDFDSKAAQKLNEKVIEAQADLDAVMALIDTAQASLADVTELGDAGLETNEQVIAYSSAVYLLNGNVDTYTVWQKQLKSVKSKMNGIAKAAAAFAAKNSDYQQLADQAASVRDAVAQEYDNVVSLIAGIEAEVVRADEAVSALGLEFEVTKANAVAAAAAALEAATVAMTADTTLATAMIAVEAADVSNLESATAALEAAEQAIAAATDSQMKAAASISASNLSTDAATAFKKVATEADDIAMADAQLETAAAELKSAAMYADNADDALLAAQALYDTAMDAIAKFTVLVDVKAGTETVTQATILTKSGGKALFDKAEVIYDILTEAWDLGDEADNVQSTRFPEWTYSFDKDALELSLSNDTTSEMISVNGVIETDTLVFAFGGTVTTEDGVTVIVETLEDTAQATQDCVDVKDGKIAADLSDSCLIVKFNDEISSDTLVDGEVETIEAWSRVQVTDGDSGFTGMLSLEGSDLTSLANIKASGMTGDTEFTAMIGLDSAVDEMETYMVSVELHNDIAYMMSLSAVESADFSGSVDALYSGKMMKFGTVTEITNGISIEYIDGEVIDYTDISFLDMTK</sequence>
<protein>
    <recommendedName>
        <fullName evidence="3">Lipoprotein</fullName>
    </recommendedName>
</protein>
<dbReference type="RefSeq" id="WP_118844355.1">
    <property type="nucleotide sequence ID" value="NZ_CP032090.1"/>
</dbReference>
<evidence type="ECO:0000313" key="2">
    <source>
        <dbReference type="Proteomes" id="UP000264605"/>
    </source>
</evidence>
<evidence type="ECO:0000313" key="1">
    <source>
        <dbReference type="EMBL" id="AXV65423.1"/>
    </source>
</evidence>